<sequence length="158" mass="18868">MCIANFFITNSLVHIIKLYLLLYFLFIVTDNTNFYVKTFRVIKCSSLTTYNNLNKLCSKQFAECIVEYDDLDKVSIDNPTDYKPDVLRNMSIEDLEKTITNTRRIRRKMELVRKNNPMEFVKSNYDIVRKLLARSLFIRHEIELNRRRKQLNDVVKDG</sequence>
<evidence type="ECO:0000313" key="2">
    <source>
        <dbReference type="EMBL" id="CCF73457.1"/>
    </source>
</evidence>
<reference evidence="2 3" key="1">
    <citation type="journal article" date="2012" name="Nucleic Acids Res.">
        <title>Sequencing of the smallest Apicomplexan genome from the human pathogen Babesia microti.</title>
        <authorList>
            <person name="Cornillot E."/>
            <person name="Hadj-Kaddour K."/>
            <person name="Dassouli A."/>
            <person name="Noel B."/>
            <person name="Ranwez V."/>
            <person name="Vacherie B."/>
            <person name="Augagneur Y."/>
            <person name="Bres V."/>
            <person name="Duclos A."/>
            <person name="Randazzo S."/>
            <person name="Carcy B."/>
            <person name="Debierre-Grockiego F."/>
            <person name="Delbecq S."/>
            <person name="Moubri-Menage K."/>
            <person name="Shams-Eldin H."/>
            <person name="Usmani-Brown S."/>
            <person name="Bringaud F."/>
            <person name="Wincker P."/>
            <person name="Vivares C.P."/>
            <person name="Schwarz R.T."/>
            <person name="Schetters T.P."/>
            <person name="Krause P.J."/>
            <person name="Gorenflot A."/>
            <person name="Berry V."/>
            <person name="Barbe V."/>
            <person name="Ben Mamoun C."/>
        </authorList>
    </citation>
    <scope>NUCLEOTIDE SEQUENCE [LARGE SCALE GENOMIC DNA]</scope>
    <source>
        <strain evidence="2 3">RI</strain>
    </source>
</reference>
<organism evidence="2 3">
    <name type="scientific">Babesia microti (strain RI)</name>
    <dbReference type="NCBI Taxonomy" id="1133968"/>
    <lineage>
        <taxon>Eukaryota</taxon>
        <taxon>Sar</taxon>
        <taxon>Alveolata</taxon>
        <taxon>Apicomplexa</taxon>
        <taxon>Aconoidasida</taxon>
        <taxon>Piroplasmida</taxon>
        <taxon>Babesiidae</taxon>
        <taxon>Babesia</taxon>
    </lineage>
</organism>
<name>I7J637_BABMR</name>
<evidence type="ECO:0000256" key="1">
    <source>
        <dbReference type="SAM" id="Phobius"/>
    </source>
</evidence>
<proteinExistence type="predicted"/>
<feature type="transmembrane region" description="Helical" evidence="1">
    <location>
        <begin position="6"/>
        <end position="28"/>
    </location>
</feature>
<dbReference type="EMBL" id="FO082872">
    <property type="protein sequence ID" value="CCF73457.1"/>
    <property type="molecule type" value="Genomic_DNA"/>
</dbReference>
<keyword evidence="1" id="KW-0472">Membrane</keyword>
<dbReference type="KEGG" id="bmic:BMR1_02g01480"/>
<dbReference type="AlphaFoldDB" id="I7J637"/>
<keyword evidence="1" id="KW-1133">Transmembrane helix</keyword>
<reference evidence="2 3" key="3">
    <citation type="journal article" date="2016" name="Sci. Rep.">
        <title>Genome-wide diversity and gene expression profiling of Babesia microti isolates identify polymorphic genes that mediate host-pathogen interactions.</title>
        <authorList>
            <person name="Silva J.C."/>
            <person name="Cornillot E."/>
            <person name="McCracken C."/>
            <person name="Usmani-Brown S."/>
            <person name="Dwivedi A."/>
            <person name="Ifeonu O.O."/>
            <person name="Crabtree J."/>
            <person name="Gotia H.T."/>
            <person name="Virji A.Z."/>
            <person name="Reynes C."/>
            <person name="Colinge J."/>
            <person name="Kumar V."/>
            <person name="Lawres L."/>
            <person name="Pazzi J.E."/>
            <person name="Pablo J.V."/>
            <person name="Hung C."/>
            <person name="Brancato J."/>
            <person name="Kumari P."/>
            <person name="Orvis J."/>
            <person name="Tretina K."/>
            <person name="Chibucos M."/>
            <person name="Ott S."/>
            <person name="Sadzewicz L."/>
            <person name="Sengamalay N."/>
            <person name="Shetty A.C."/>
            <person name="Su Q."/>
            <person name="Tallon L."/>
            <person name="Fraser C.M."/>
            <person name="Frutos R."/>
            <person name="Molina D.M."/>
            <person name="Krause P.J."/>
            <person name="Ben Mamoun C."/>
        </authorList>
    </citation>
    <scope>NUCLEOTIDE SEQUENCE [LARGE SCALE GENOMIC DNA]</scope>
    <source>
        <strain evidence="2 3">RI</strain>
    </source>
</reference>
<dbReference type="RefSeq" id="XP_012648066.1">
    <property type="nucleotide sequence ID" value="XM_012792612.1"/>
</dbReference>
<reference evidence="2 3" key="2">
    <citation type="journal article" date="2013" name="PLoS ONE">
        <title>Whole genome mapping and re-organization of the nuclear and mitochondrial genomes of Babesia microti isolates.</title>
        <authorList>
            <person name="Cornillot E."/>
            <person name="Dassouli A."/>
            <person name="Garg A."/>
            <person name="Pachikara N."/>
            <person name="Randazzo S."/>
            <person name="Depoix D."/>
            <person name="Carcy B."/>
            <person name="Delbecq S."/>
            <person name="Frutos R."/>
            <person name="Silva J.C."/>
            <person name="Sutton R."/>
            <person name="Krause P.J."/>
            <person name="Mamoun C.B."/>
        </authorList>
    </citation>
    <scope>NUCLEOTIDE SEQUENCE [LARGE SCALE GENOMIC DNA]</scope>
    <source>
        <strain evidence="2 3">RI</strain>
    </source>
</reference>
<keyword evidence="1" id="KW-0812">Transmembrane</keyword>
<keyword evidence="3" id="KW-1185">Reference proteome</keyword>
<protein>
    <submittedName>
        <fullName evidence="2">Uncharacterized protein</fullName>
    </submittedName>
</protein>
<accession>I7J637</accession>
<dbReference type="VEuPathDB" id="PiroplasmaDB:BMR1_02g01480"/>
<dbReference type="GeneID" id="24424083"/>
<dbReference type="Proteomes" id="UP000002899">
    <property type="component" value="Chromosome II"/>
</dbReference>
<evidence type="ECO:0000313" key="3">
    <source>
        <dbReference type="Proteomes" id="UP000002899"/>
    </source>
</evidence>